<gene>
    <name evidence="3" type="ORF">C1I64_11820</name>
</gene>
<dbReference type="PANTHER" id="PTHR43364">
    <property type="entry name" value="NADH-SPECIFIC METHYLGLYOXAL REDUCTASE-RELATED"/>
    <property type="match status" value="1"/>
</dbReference>
<feature type="domain" description="NADP-dependent oxidoreductase" evidence="2">
    <location>
        <begin position="44"/>
        <end position="325"/>
    </location>
</feature>
<evidence type="ECO:0000313" key="4">
    <source>
        <dbReference type="Proteomes" id="UP000285317"/>
    </source>
</evidence>
<evidence type="ECO:0000256" key="1">
    <source>
        <dbReference type="SAM" id="MobiDB-lite"/>
    </source>
</evidence>
<dbReference type="InterPro" id="IPR050523">
    <property type="entry name" value="AKR_Detox_Biosynth"/>
</dbReference>
<dbReference type="PANTHER" id="PTHR43364:SF1">
    <property type="entry name" value="OXIDOREDUCTASE YDHF"/>
    <property type="match status" value="1"/>
</dbReference>
<feature type="region of interest" description="Disordered" evidence="1">
    <location>
        <begin position="1"/>
        <end position="21"/>
    </location>
</feature>
<dbReference type="Proteomes" id="UP000285317">
    <property type="component" value="Chromosome"/>
</dbReference>
<dbReference type="SUPFAM" id="SSF51430">
    <property type="entry name" value="NAD(P)-linked oxidoreductase"/>
    <property type="match status" value="1"/>
</dbReference>
<dbReference type="Gene3D" id="3.20.20.100">
    <property type="entry name" value="NADP-dependent oxidoreductase domain"/>
    <property type="match status" value="1"/>
</dbReference>
<dbReference type="CDD" id="cd19092">
    <property type="entry name" value="AKR_BsYcsN_EcYdhF-like"/>
    <property type="match status" value="1"/>
</dbReference>
<dbReference type="EMBL" id="CP028137">
    <property type="protein sequence ID" value="AZZ52661.1"/>
    <property type="molecule type" value="Genomic_DNA"/>
</dbReference>
<name>A0A3Q9V0B4_9MICO</name>
<dbReference type="Pfam" id="PF00248">
    <property type="entry name" value="Aldo_ket_red"/>
    <property type="match status" value="1"/>
</dbReference>
<feature type="compositionally biased region" description="Basic residues" evidence="1">
    <location>
        <begin position="11"/>
        <end position="21"/>
    </location>
</feature>
<reference evidence="3 4" key="1">
    <citation type="submission" date="2018-03" db="EMBL/GenBank/DDBJ databases">
        <title>Bacteriophage NCPPB3778 and a type I-E CRISPR drive the evolution of the US Biological Select Agent, Rathayibacter toxicus.</title>
        <authorList>
            <person name="Davis E.W.II."/>
            <person name="Tabima J.F."/>
            <person name="Weisberg A.J."/>
            <person name="Dantas Lopes L."/>
            <person name="Wiseman M.S."/>
            <person name="Wiseman M.S."/>
            <person name="Pupko T."/>
            <person name="Belcher M.S."/>
            <person name="Sechler A.J."/>
            <person name="Tancos M.A."/>
            <person name="Schroeder B.K."/>
            <person name="Murray T.D."/>
            <person name="Luster D.G."/>
            <person name="Schneider W.L."/>
            <person name="Rogers E."/>
            <person name="Andreote F.D."/>
            <person name="Grunwald N.J."/>
            <person name="Putnam M.L."/>
            <person name="Chang J.H."/>
        </authorList>
    </citation>
    <scope>NUCLEOTIDE SEQUENCE [LARGE SCALE GENOMIC DNA]</scope>
    <source>
        <strain evidence="3 4">DSM 15932</strain>
    </source>
</reference>
<dbReference type="KEGG" id="rfs:C1I64_11820"/>
<dbReference type="InterPro" id="IPR023210">
    <property type="entry name" value="NADP_OxRdtase_dom"/>
</dbReference>
<dbReference type="AlphaFoldDB" id="A0A3Q9V0B4"/>
<evidence type="ECO:0000259" key="2">
    <source>
        <dbReference type="Pfam" id="PF00248"/>
    </source>
</evidence>
<dbReference type="InterPro" id="IPR036812">
    <property type="entry name" value="NAD(P)_OxRdtase_dom_sf"/>
</dbReference>
<organism evidence="3 4">
    <name type="scientific">Rathayibacter festucae DSM 15932</name>
    <dbReference type="NCBI Taxonomy" id="1328866"/>
    <lineage>
        <taxon>Bacteria</taxon>
        <taxon>Bacillati</taxon>
        <taxon>Actinomycetota</taxon>
        <taxon>Actinomycetes</taxon>
        <taxon>Micrococcales</taxon>
        <taxon>Microbacteriaceae</taxon>
        <taxon>Rathayibacter</taxon>
    </lineage>
</organism>
<dbReference type="GO" id="GO:0005829">
    <property type="term" value="C:cytosol"/>
    <property type="evidence" value="ECO:0007669"/>
    <property type="project" value="TreeGrafter"/>
</dbReference>
<proteinExistence type="predicted"/>
<accession>A0A3Q9V0B4</accession>
<evidence type="ECO:0000313" key="3">
    <source>
        <dbReference type="EMBL" id="AZZ52661.1"/>
    </source>
</evidence>
<protein>
    <submittedName>
        <fullName evidence="3">Aldo/keto reductase</fullName>
    </submittedName>
</protein>
<sequence>MNRTSTPCWTAHRRRPYRGRGIQRRSTPLKHVPLGASGLDSPNVVLGLMRIPDMTDDAIRDLVRTARDSGIDFFDHADVYGGELHRCEERFAEALALTPSEREQVVLQTKAGIVGDGPYFDFSYEHLMQSVEGSLKALRTDYIDVLLLHRPDALVEPDEVARAFDELHAAGKVKHFGVSNQTPYQIELLKKSLNQPIVANQLQLSITHSPMIAQGVASNMIAEDQSVMRDAGILDYCRLNDITVQAWSPFQSGFFTGVFLDNPEYGELNAVLDRLAAQYDVPPLAVATAWITRHPAKMQVVLGTTNEQRVRDAALGSDLPLTRPEWYELFRAAGHIVP</sequence>